<evidence type="ECO:0000313" key="1">
    <source>
        <dbReference type="EMBL" id="VDO90707.1"/>
    </source>
</evidence>
<dbReference type="AlphaFoldDB" id="A0A183M394"/>
<keyword evidence="2" id="KW-1185">Reference proteome</keyword>
<sequence>MPAIRILIGTELTFENKPISFRNSSDEHMEWRTDVNLLRLSTIGRNFWIEEPELRIDLICLLSKCSPK</sequence>
<dbReference type="Proteomes" id="UP000277204">
    <property type="component" value="Unassembled WGS sequence"/>
</dbReference>
<proteinExistence type="predicted"/>
<name>A0A183M394_9TREM</name>
<protein>
    <submittedName>
        <fullName evidence="1">Uncharacterized protein</fullName>
    </submittedName>
</protein>
<evidence type="ECO:0000313" key="2">
    <source>
        <dbReference type="Proteomes" id="UP000277204"/>
    </source>
</evidence>
<reference evidence="1 2" key="1">
    <citation type="submission" date="2018-11" db="EMBL/GenBank/DDBJ databases">
        <authorList>
            <consortium name="Pathogen Informatics"/>
        </authorList>
    </citation>
    <scope>NUCLEOTIDE SEQUENCE [LARGE SCALE GENOMIC DNA]</scope>
    <source>
        <strain evidence="1 2">Zambia</strain>
    </source>
</reference>
<gene>
    <name evidence="1" type="ORF">SMRZ_LOCUS10519</name>
</gene>
<accession>A0A183M394</accession>
<organism evidence="1 2">
    <name type="scientific">Schistosoma margrebowiei</name>
    <dbReference type="NCBI Taxonomy" id="48269"/>
    <lineage>
        <taxon>Eukaryota</taxon>
        <taxon>Metazoa</taxon>
        <taxon>Spiralia</taxon>
        <taxon>Lophotrochozoa</taxon>
        <taxon>Platyhelminthes</taxon>
        <taxon>Trematoda</taxon>
        <taxon>Digenea</taxon>
        <taxon>Strigeidida</taxon>
        <taxon>Schistosomatoidea</taxon>
        <taxon>Schistosomatidae</taxon>
        <taxon>Schistosoma</taxon>
    </lineage>
</organism>
<dbReference type="EMBL" id="UZAI01005479">
    <property type="protein sequence ID" value="VDO90707.1"/>
    <property type="molecule type" value="Genomic_DNA"/>
</dbReference>